<comment type="caution">
    <text evidence="2">The sequence shown here is derived from an EMBL/GenBank/DDBJ whole genome shotgun (WGS) entry which is preliminary data.</text>
</comment>
<dbReference type="AlphaFoldDB" id="A0A9N9GDV0"/>
<dbReference type="Proteomes" id="UP000789405">
    <property type="component" value="Unassembled WGS sequence"/>
</dbReference>
<gene>
    <name evidence="2" type="ORF">DERYTH_LOCUS7612</name>
</gene>
<evidence type="ECO:0000313" key="3">
    <source>
        <dbReference type="Proteomes" id="UP000789405"/>
    </source>
</evidence>
<proteinExistence type="predicted"/>
<reference evidence="2" key="1">
    <citation type="submission" date="2021-06" db="EMBL/GenBank/DDBJ databases">
        <authorList>
            <person name="Kallberg Y."/>
            <person name="Tangrot J."/>
            <person name="Rosling A."/>
        </authorList>
    </citation>
    <scope>NUCLEOTIDE SEQUENCE</scope>
    <source>
        <strain evidence="2">MA453B</strain>
    </source>
</reference>
<protein>
    <submittedName>
        <fullName evidence="2">25009_t:CDS:1</fullName>
    </submittedName>
</protein>
<organism evidence="2 3">
    <name type="scientific">Dentiscutata erythropus</name>
    <dbReference type="NCBI Taxonomy" id="1348616"/>
    <lineage>
        <taxon>Eukaryota</taxon>
        <taxon>Fungi</taxon>
        <taxon>Fungi incertae sedis</taxon>
        <taxon>Mucoromycota</taxon>
        <taxon>Glomeromycotina</taxon>
        <taxon>Glomeromycetes</taxon>
        <taxon>Diversisporales</taxon>
        <taxon>Gigasporaceae</taxon>
        <taxon>Dentiscutata</taxon>
    </lineage>
</organism>
<evidence type="ECO:0000256" key="1">
    <source>
        <dbReference type="SAM" id="MobiDB-lite"/>
    </source>
</evidence>
<accession>A0A9N9GDV0</accession>
<evidence type="ECO:0000313" key="2">
    <source>
        <dbReference type="EMBL" id="CAG8600398.1"/>
    </source>
</evidence>
<feature type="compositionally biased region" description="Basic and acidic residues" evidence="1">
    <location>
        <begin position="1"/>
        <end position="22"/>
    </location>
</feature>
<sequence>MKKKTSKLEDTSDKERNTELDNKKKRRTSEFEDTSDEEKSTEFDNDEEKSTKLDDINNEKKDRSTK</sequence>
<feature type="compositionally biased region" description="Basic and acidic residues" evidence="1">
    <location>
        <begin position="37"/>
        <end position="66"/>
    </location>
</feature>
<dbReference type="EMBL" id="CAJVPY010003742">
    <property type="protein sequence ID" value="CAG8600398.1"/>
    <property type="molecule type" value="Genomic_DNA"/>
</dbReference>
<keyword evidence="3" id="KW-1185">Reference proteome</keyword>
<name>A0A9N9GDV0_9GLOM</name>
<feature type="region of interest" description="Disordered" evidence="1">
    <location>
        <begin position="1"/>
        <end position="66"/>
    </location>
</feature>